<dbReference type="Proteomes" id="UP000287447">
    <property type="component" value="Unassembled WGS sequence"/>
</dbReference>
<sequence>MSNGAATSAKQIELNDVEPLDDALNVAALNLVAAVVDAVCETEAIPKAWLQLRIFVRTKDGVSFEPVERITNLLHLVVPEGAETISPTVVGVVQLPLQASVTIDGILALH</sequence>
<dbReference type="Gene3D" id="3.30.1330.40">
    <property type="entry name" value="RutC-like"/>
    <property type="match status" value="1"/>
</dbReference>
<accession>A0A437QY43</accession>
<proteinExistence type="predicted"/>
<organism evidence="1 2">
    <name type="scientific">Hwanghaeella grinnelliae</name>
    <dbReference type="NCBI Taxonomy" id="2500179"/>
    <lineage>
        <taxon>Bacteria</taxon>
        <taxon>Pseudomonadati</taxon>
        <taxon>Pseudomonadota</taxon>
        <taxon>Alphaproteobacteria</taxon>
        <taxon>Rhodospirillales</taxon>
        <taxon>Rhodospirillaceae</taxon>
        <taxon>Hwanghaeella</taxon>
    </lineage>
</organism>
<evidence type="ECO:0000313" key="2">
    <source>
        <dbReference type="Proteomes" id="UP000287447"/>
    </source>
</evidence>
<dbReference type="InterPro" id="IPR035959">
    <property type="entry name" value="RutC-like_sf"/>
</dbReference>
<reference evidence="2" key="1">
    <citation type="submission" date="2019-01" db="EMBL/GenBank/DDBJ databases">
        <title>Gri0909 isolated from a small marine red alga.</title>
        <authorList>
            <person name="Kim J."/>
            <person name="Jeong S.E."/>
            <person name="Jeon C.O."/>
        </authorList>
    </citation>
    <scope>NUCLEOTIDE SEQUENCE [LARGE SCALE GENOMIC DNA]</scope>
    <source>
        <strain evidence="2">Gri0909</strain>
    </source>
</reference>
<name>A0A437QY43_9PROT</name>
<gene>
    <name evidence="1" type="ORF">EOI86_09180</name>
</gene>
<protein>
    <submittedName>
        <fullName evidence="1">Uncharacterized protein</fullName>
    </submittedName>
</protein>
<dbReference type="RefSeq" id="WP_127764764.1">
    <property type="nucleotide sequence ID" value="NZ_SADE01000001.1"/>
</dbReference>
<keyword evidence="2" id="KW-1185">Reference proteome</keyword>
<dbReference type="AlphaFoldDB" id="A0A437QY43"/>
<dbReference type="EMBL" id="SADE01000001">
    <property type="protein sequence ID" value="RVU39393.1"/>
    <property type="molecule type" value="Genomic_DNA"/>
</dbReference>
<evidence type="ECO:0000313" key="1">
    <source>
        <dbReference type="EMBL" id="RVU39393.1"/>
    </source>
</evidence>
<comment type="caution">
    <text evidence="1">The sequence shown here is derived from an EMBL/GenBank/DDBJ whole genome shotgun (WGS) entry which is preliminary data.</text>
</comment>